<comment type="similarity">
    <text evidence="2">Belongs to the ABC transporter superfamily.</text>
</comment>
<name>A0ABW0QDF2_9BURK</name>
<feature type="domain" description="ABC transporter" evidence="8">
    <location>
        <begin position="1"/>
        <end position="156"/>
    </location>
</feature>
<dbReference type="InterPro" id="IPR017871">
    <property type="entry name" value="ABC_transporter-like_CS"/>
</dbReference>
<dbReference type="SUPFAM" id="SSF52540">
    <property type="entry name" value="P-loop containing nucleoside triphosphate hydrolases"/>
    <property type="match status" value="1"/>
</dbReference>
<reference evidence="10" key="1">
    <citation type="journal article" date="2019" name="Int. J. Syst. Evol. Microbiol.">
        <title>The Global Catalogue of Microorganisms (GCM) 10K type strain sequencing project: providing services to taxonomists for standard genome sequencing and annotation.</title>
        <authorList>
            <consortium name="The Broad Institute Genomics Platform"/>
            <consortium name="The Broad Institute Genome Sequencing Center for Infectious Disease"/>
            <person name="Wu L."/>
            <person name="Ma J."/>
        </authorList>
    </citation>
    <scope>NUCLEOTIDE SEQUENCE [LARGE SCALE GENOMIC DNA]</scope>
    <source>
        <strain evidence="10">CGMCC 4.7277</strain>
    </source>
</reference>
<evidence type="ECO:0000256" key="5">
    <source>
        <dbReference type="ARBA" id="ARBA00022741"/>
    </source>
</evidence>
<sequence length="180" mass="19951">MVFQQFNLWPHMRVIDNITAPLTLAKGLSVEVARNRAMKALERVGLAAKAQSYPAQLSGGQQQRVGIARALVVEPQVMLLDEPTSALDPELVDEVLEVIQSLARDGMTMVMVTHEMGFAAKVSSRVVFMEAGRIIESGVPQQMFSNPTTERLRSFLRTWFARNRNDTINVAALPEMAVTL</sequence>
<gene>
    <name evidence="9" type="ORF">ACFPP7_16945</name>
</gene>
<dbReference type="InterPro" id="IPR003439">
    <property type="entry name" value="ABC_transporter-like_ATP-bd"/>
</dbReference>
<evidence type="ECO:0000256" key="4">
    <source>
        <dbReference type="ARBA" id="ARBA00022475"/>
    </source>
</evidence>
<evidence type="ECO:0000256" key="2">
    <source>
        <dbReference type="ARBA" id="ARBA00005417"/>
    </source>
</evidence>
<accession>A0ABW0QDF2</accession>
<keyword evidence="6 9" id="KW-0067">ATP-binding</keyword>
<evidence type="ECO:0000256" key="7">
    <source>
        <dbReference type="ARBA" id="ARBA00023136"/>
    </source>
</evidence>
<evidence type="ECO:0000259" key="8">
    <source>
        <dbReference type="PROSITE" id="PS50893"/>
    </source>
</evidence>
<evidence type="ECO:0000313" key="10">
    <source>
        <dbReference type="Proteomes" id="UP001596084"/>
    </source>
</evidence>
<dbReference type="Pfam" id="PF00005">
    <property type="entry name" value="ABC_tran"/>
    <property type="match status" value="1"/>
</dbReference>
<dbReference type="PANTHER" id="PTHR43166:SF9">
    <property type="entry name" value="GLUTAMATE_ASPARTATE IMPORT ATP-BINDING PROTEIN GLTL"/>
    <property type="match status" value="1"/>
</dbReference>
<evidence type="ECO:0000256" key="1">
    <source>
        <dbReference type="ARBA" id="ARBA00004202"/>
    </source>
</evidence>
<dbReference type="Proteomes" id="UP001596084">
    <property type="component" value="Unassembled WGS sequence"/>
</dbReference>
<dbReference type="InterPro" id="IPR050086">
    <property type="entry name" value="MetN_ABC_transporter-like"/>
</dbReference>
<dbReference type="PANTHER" id="PTHR43166">
    <property type="entry name" value="AMINO ACID IMPORT ATP-BINDING PROTEIN"/>
    <property type="match status" value="1"/>
</dbReference>
<comment type="subcellular location">
    <subcellularLocation>
        <location evidence="1">Cell membrane</location>
        <topology evidence="1">Peripheral membrane protein</topology>
    </subcellularLocation>
</comment>
<keyword evidence="3" id="KW-0813">Transport</keyword>
<dbReference type="RefSeq" id="WP_084389740.1">
    <property type="nucleotide sequence ID" value="NZ_JBHSMX010000049.1"/>
</dbReference>
<dbReference type="PROSITE" id="PS00211">
    <property type="entry name" value="ABC_TRANSPORTER_1"/>
    <property type="match status" value="1"/>
</dbReference>
<dbReference type="GO" id="GO:0005524">
    <property type="term" value="F:ATP binding"/>
    <property type="evidence" value="ECO:0007669"/>
    <property type="project" value="UniProtKB-KW"/>
</dbReference>
<keyword evidence="5" id="KW-0547">Nucleotide-binding</keyword>
<dbReference type="PROSITE" id="PS50893">
    <property type="entry name" value="ABC_TRANSPORTER_2"/>
    <property type="match status" value="1"/>
</dbReference>
<evidence type="ECO:0000256" key="6">
    <source>
        <dbReference type="ARBA" id="ARBA00022840"/>
    </source>
</evidence>
<protein>
    <submittedName>
        <fullName evidence="9">Amino acid ABC transporter ATP-binding protein</fullName>
    </submittedName>
</protein>
<comment type="caution">
    <text evidence="9">The sequence shown here is derived from an EMBL/GenBank/DDBJ whole genome shotgun (WGS) entry which is preliminary data.</text>
</comment>
<evidence type="ECO:0000313" key="9">
    <source>
        <dbReference type="EMBL" id="MFC5522581.1"/>
    </source>
</evidence>
<keyword evidence="10" id="KW-1185">Reference proteome</keyword>
<keyword evidence="4" id="KW-1003">Cell membrane</keyword>
<dbReference type="EMBL" id="JBHSMX010000049">
    <property type="protein sequence ID" value="MFC5522581.1"/>
    <property type="molecule type" value="Genomic_DNA"/>
</dbReference>
<keyword evidence="7" id="KW-0472">Membrane</keyword>
<proteinExistence type="inferred from homology"/>
<dbReference type="InterPro" id="IPR027417">
    <property type="entry name" value="P-loop_NTPase"/>
</dbReference>
<organism evidence="9 10">
    <name type="scientific">Polaromonas jejuensis</name>
    <dbReference type="NCBI Taxonomy" id="457502"/>
    <lineage>
        <taxon>Bacteria</taxon>
        <taxon>Pseudomonadati</taxon>
        <taxon>Pseudomonadota</taxon>
        <taxon>Betaproteobacteria</taxon>
        <taxon>Burkholderiales</taxon>
        <taxon>Comamonadaceae</taxon>
        <taxon>Polaromonas</taxon>
    </lineage>
</organism>
<evidence type="ECO:0000256" key="3">
    <source>
        <dbReference type="ARBA" id="ARBA00022448"/>
    </source>
</evidence>
<dbReference type="Gene3D" id="3.40.50.300">
    <property type="entry name" value="P-loop containing nucleotide triphosphate hydrolases"/>
    <property type="match status" value="1"/>
</dbReference>